<name>A0A2S5CZX5_LYSSH</name>
<evidence type="ECO:0000313" key="1">
    <source>
        <dbReference type="EMBL" id="POZ56297.1"/>
    </source>
</evidence>
<dbReference type="EMBL" id="PGLV01000001">
    <property type="protein sequence ID" value="POZ56297.1"/>
    <property type="molecule type" value="Genomic_DNA"/>
</dbReference>
<keyword evidence="2" id="KW-1185">Reference proteome</keyword>
<sequence length="179" mass="21031">MKIKLILIVICSFSPLLLLGLFIYGNAYYNDYHLKSSETTVKEFLEEFIDSSIQIMHFERIEETNMWLVQLKINDSQYGHARFNKGWNGKLKFIYLATDPSETYRQYKTNKGNYGTLYVHELDSNVAKIKLTTNWMNFEKEVEVDTSAPFMKTFKLPPNAEDTFPAIFTFYDKTGQELR</sequence>
<protein>
    <submittedName>
        <fullName evidence="1">Uncharacterized protein</fullName>
    </submittedName>
</protein>
<accession>A0A2S5CZX5</accession>
<gene>
    <name evidence="1" type="ORF">LYSIN_01080</name>
</gene>
<evidence type="ECO:0000313" key="2">
    <source>
        <dbReference type="Proteomes" id="UP000237319"/>
    </source>
</evidence>
<proteinExistence type="predicted"/>
<comment type="caution">
    <text evidence="1">The sequence shown here is derived from an EMBL/GenBank/DDBJ whole genome shotgun (WGS) entry which is preliminary data.</text>
</comment>
<dbReference type="RefSeq" id="WP_103976497.1">
    <property type="nucleotide sequence ID" value="NZ_PGLV01000001.1"/>
</dbReference>
<organism evidence="1 2">
    <name type="scientific">Lysinibacillus sphaericus</name>
    <name type="common">Bacillus sphaericus</name>
    <dbReference type="NCBI Taxonomy" id="1421"/>
    <lineage>
        <taxon>Bacteria</taxon>
        <taxon>Bacillati</taxon>
        <taxon>Bacillota</taxon>
        <taxon>Bacilli</taxon>
        <taxon>Bacillales</taxon>
        <taxon>Bacillaceae</taxon>
        <taxon>Lysinibacillus</taxon>
    </lineage>
</organism>
<dbReference type="AlphaFoldDB" id="A0A2S5CZX5"/>
<reference evidence="1 2" key="1">
    <citation type="submission" date="2017-11" db="EMBL/GenBank/DDBJ databases">
        <title>Genome sequence of Lysinibacillus sphaericus, a lignin-degrading bacteria isolated from municipal solid waste soil.</title>
        <authorList>
            <person name="Persinoti G.F."/>
            <person name="Paixao D.A."/>
            <person name="Bugg T.D."/>
            <person name="Squina F.M."/>
        </authorList>
    </citation>
    <scope>NUCLEOTIDE SEQUENCE [LARGE SCALE GENOMIC DNA]</scope>
    <source>
        <strain evidence="1 2">A1</strain>
    </source>
</reference>
<dbReference type="Proteomes" id="UP000237319">
    <property type="component" value="Unassembled WGS sequence"/>
</dbReference>